<evidence type="ECO:0000313" key="2">
    <source>
        <dbReference type="EMBL" id="KAF5383346.1"/>
    </source>
</evidence>
<gene>
    <name evidence="2" type="ORF">D9757_008379</name>
</gene>
<protein>
    <submittedName>
        <fullName evidence="2">Uncharacterized protein</fullName>
    </submittedName>
</protein>
<dbReference type="AlphaFoldDB" id="A0A8H5M7B9"/>
<feature type="compositionally biased region" description="Polar residues" evidence="1">
    <location>
        <begin position="166"/>
        <end position="181"/>
    </location>
</feature>
<accession>A0A8H5M7B9</accession>
<dbReference type="Proteomes" id="UP000518752">
    <property type="component" value="Unassembled WGS sequence"/>
</dbReference>
<sequence>MSSSSRPLVTPYLAVIRLTTRQLQLIAEHKLTQDDISLVKNDYALAINRHFHQRSIHQVILSPPEAAKSYYGRVSPEGLHFYAHSVVPSVNRKPPQVNRDIWHHALTDFLLGFPAEVQSEFSKLGVGVICWPKYFNEPEWLYEDMYKTIHAAKNAQQKVQGESEYSCESQQRVQDTQSTYM</sequence>
<keyword evidence="3" id="KW-1185">Reference proteome</keyword>
<name>A0A8H5M7B9_9AGAR</name>
<feature type="region of interest" description="Disordered" evidence="1">
    <location>
        <begin position="160"/>
        <end position="181"/>
    </location>
</feature>
<organism evidence="2 3">
    <name type="scientific">Collybiopsis confluens</name>
    <dbReference type="NCBI Taxonomy" id="2823264"/>
    <lineage>
        <taxon>Eukaryota</taxon>
        <taxon>Fungi</taxon>
        <taxon>Dikarya</taxon>
        <taxon>Basidiomycota</taxon>
        <taxon>Agaricomycotina</taxon>
        <taxon>Agaricomycetes</taxon>
        <taxon>Agaricomycetidae</taxon>
        <taxon>Agaricales</taxon>
        <taxon>Marasmiineae</taxon>
        <taxon>Omphalotaceae</taxon>
        <taxon>Collybiopsis</taxon>
    </lineage>
</organism>
<evidence type="ECO:0000256" key="1">
    <source>
        <dbReference type="SAM" id="MobiDB-lite"/>
    </source>
</evidence>
<dbReference type="OrthoDB" id="10463079at2759"/>
<evidence type="ECO:0000313" key="3">
    <source>
        <dbReference type="Proteomes" id="UP000518752"/>
    </source>
</evidence>
<reference evidence="2 3" key="1">
    <citation type="journal article" date="2020" name="ISME J.">
        <title>Uncovering the hidden diversity of litter-decomposition mechanisms in mushroom-forming fungi.</title>
        <authorList>
            <person name="Floudas D."/>
            <person name="Bentzer J."/>
            <person name="Ahren D."/>
            <person name="Johansson T."/>
            <person name="Persson P."/>
            <person name="Tunlid A."/>
        </authorList>
    </citation>
    <scope>NUCLEOTIDE SEQUENCE [LARGE SCALE GENOMIC DNA]</scope>
    <source>
        <strain evidence="2 3">CBS 406.79</strain>
    </source>
</reference>
<comment type="caution">
    <text evidence="2">The sequence shown here is derived from an EMBL/GenBank/DDBJ whole genome shotgun (WGS) entry which is preliminary data.</text>
</comment>
<proteinExistence type="predicted"/>
<dbReference type="EMBL" id="JAACJN010000048">
    <property type="protein sequence ID" value="KAF5383346.1"/>
    <property type="molecule type" value="Genomic_DNA"/>
</dbReference>